<dbReference type="AlphaFoldDB" id="A0A1I1WH64"/>
<evidence type="ECO:0000256" key="4">
    <source>
        <dbReference type="ARBA" id="ARBA00023010"/>
    </source>
</evidence>
<dbReference type="InterPro" id="IPR003708">
    <property type="entry name" value="SecB"/>
</dbReference>
<dbReference type="Pfam" id="PF02556">
    <property type="entry name" value="SecB"/>
    <property type="match status" value="1"/>
</dbReference>
<dbReference type="Gene3D" id="3.10.420.10">
    <property type="entry name" value="SecB-like"/>
    <property type="match status" value="1"/>
</dbReference>
<name>A0A1I1WH64_9BACT</name>
<dbReference type="OrthoDB" id="983047at2"/>
<dbReference type="STRING" id="385682.SAMN05444380_10432"/>
<dbReference type="Proteomes" id="UP000181976">
    <property type="component" value="Unassembled WGS sequence"/>
</dbReference>
<comment type="similarity">
    <text evidence="1">Belongs to the SecB family.</text>
</comment>
<accession>A0A1I1WH64</accession>
<proteinExistence type="inferred from homology"/>
<evidence type="ECO:0000313" key="5">
    <source>
        <dbReference type="EMBL" id="SFD92430.1"/>
    </source>
</evidence>
<dbReference type="InterPro" id="IPR035958">
    <property type="entry name" value="SecB-like_sf"/>
</dbReference>
<sequence length="135" mass="15455">MENSKFQFKGFSIVRSLIERKDKKPAQKLTLDFNPRGIIFKDKSIFQLHLGVKIKDEDNVLNIEIEAVANYSFDNEIEKDTLDKLFYINAPALLFPYIRAYISTITNLSGFEPVVLPTLNLTKLGETLKKNTIVS</sequence>
<dbReference type="GO" id="GO:0015031">
    <property type="term" value="P:protein transport"/>
    <property type="evidence" value="ECO:0007669"/>
    <property type="project" value="UniProtKB-KW"/>
</dbReference>
<evidence type="ECO:0000256" key="3">
    <source>
        <dbReference type="ARBA" id="ARBA00022927"/>
    </source>
</evidence>
<evidence type="ECO:0000313" key="6">
    <source>
        <dbReference type="Proteomes" id="UP000181976"/>
    </source>
</evidence>
<keyword evidence="3" id="KW-0653">Protein transport</keyword>
<protein>
    <submittedName>
        <fullName evidence="5">Preprotein translocase subunit SecB</fullName>
    </submittedName>
</protein>
<dbReference type="eggNOG" id="COG1952">
    <property type="taxonomic scope" value="Bacteria"/>
</dbReference>
<dbReference type="EMBL" id="FONA01000004">
    <property type="protein sequence ID" value="SFD92430.1"/>
    <property type="molecule type" value="Genomic_DNA"/>
</dbReference>
<dbReference type="RefSeq" id="WP_010528162.1">
    <property type="nucleotide sequence ID" value="NZ_AFSL01000073.1"/>
</dbReference>
<dbReference type="GO" id="GO:0051262">
    <property type="term" value="P:protein tetramerization"/>
    <property type="evidence" value="ECO:0007669"/>
    <property type="project" value="InterPro"/>
</dbReference>
<keyword evidence="6" id="KW-1185">Reference proteome</keyword>
<evidence type="ECO:0000256" key="1">
    <source>
        <dbReference type="ARBA" id="ARBA00009990"/>
    </source>
</evidence>
<reference evidence="5 6" key="1">
    <citation type="submission" date="2016-10" db="EMBL/GenBank/DDBJ databases">
        <authorList>
            <person name="de Groot N.N."/>
        </authorList>
    </citation>
    <scope>NUCLEOTIDE SEQUENCE [LARGE SCALE GENOMIC DNA]</scope>
    <source>
        <strain evidence="5 6">DSM 19012</strain>
    </source>
</reference>
<keyword evidence="2" id="KW-0813">Transport</keyword>
<dbReference type="GO" id="GO:0051082">
    <property type="term" value="F:unfolded protein binding"/>
    <property type="evidence" value="ECO:0007669"/>
    <property type="project" value="InterPro"/>
</dbReference>
<dbReference type="InParanoid" id="A0A1I1WH64"/>
<dbReference type="SUPFAM" id="SSF54611">
    <property type="entry name" value="SecB-like"/>
    <property type="match status" value="1"/>
</dbReference>
<evidence type="ECO:0000256" key="2">
    <source>
        <dbReference type="ARBA" id="ARBA00022448"/>
    </source>
</evidence>
<gene>
    <name evidence="5" type="ORF">SAMN05444380_10432</name>
</gene>
<organism evidence="5 6">
    <name type="scientific">Thermophagus xiamenensis</name>
    <dbReference type="NCBI Taxonomy" id="385682"/>
    <lineage>
        <taxon>Bacteria</taxon>
        <taxon>Pseudomonadati</taxon>
        <taxon>Bacteroidota</taxon>
        <taxon>Bacteroidia</taxon>
        <taxon>Marinilabiliales</taxon>
        <taxon>Marinilabiliaceae</taxon>
        <taxon>Thermophagus</taxon>
    </lineage>
</organism>
<keyword evidence="4" id="KW-0811">Translocation</keyword>